<evidence type="ECO:0000256" key="1">
    <source>
        <dbReference type="SAM" id="MobiDB-lite"/>
    </source>
</evidence>
<reference evidence="3" key="2">
    <citation type="submission" date="2023-06" db="EMBL/GenBank/DDBJ databases">
        <authorList>
            <consortium name="Lawrence Berkeley National Laboratory"/>
            <person name="Haridas S."/>
            <person name="Hensen N."/>
            <person name="Bonometti L."/>
            <person name="Westerberg I."/>
            <person name="Brannstrom I.O."/>
            <person name="Guillou S."/>
            <person name="Cros-Aarteil S."/>
            <person name="Calhoun S."/>
            <person name="Kuo A."/>
            <person name="Mondo S."/>
            <person name="Pangilinan J."/>
            <person name="Riley R."/>
            <person name="Labutti K."/>
            <person name="Andreopoulos B."/>
            <person name="Lipzen A."/>
            <person name="Chen C."/>
            <person name="Yanf M."/>
            <person name="Daum C."/>
            <person name="Ng V."/>
            <person name="Clum A."/>
            <person name="Steindorff A."/>
            <person name="Ohm R."/>
            <person name="Martin F."/>
            <person name="Silar P."/>
            <person name="Natvig D."/>
            <person name="Lalanne C."/>
            <person name="Gautier V."/>
            <person name="Ament-Velasquez S.L."/>
            <person name="Kruys A."/>
            <person name="Hutchinson M.I."/>
            <person name="Powell A.J."/>
            <person name="Barry K."/>
            <person name="Miller A.N."/>
            <person name="Grigoriev I.V."/>
            <person name="Debuchy R."/>
            <person name="Gladieux P."/>
            <person name="Thoren M.H."/>
            <person name="Johannesson H."/>
        </authorList>
    </citation>
    <scope>NUCLEOTIDE SEQUENCE</scope>
    <source>
        <strain evidence="3">CBS 560.94</strain>
    </source>
</reference>
<comment type="caution">
    <text evidence="3">The sequence shown here is derived from an EMBL/GenBank/DDBJ whole genome shotgun (WGS) entry which is preliminary data.</text>
</comment>
<feature type="region of interest" description="Disordered" evidence="1">
    <location>
        <begin position="390"/>
        <end position="435"/>
    </location>
</feature>
<dbReference type="RefSeq" id="XP_062685402.1">
    <property type="nucleotide sequence ID" value="XM_062824213.1"/>
</dbReference>
<feature type="compositionally biased region" description="Acidic residues" evidence="1">
    <location>
        <begin position="426"/>
        <end position="435"/>
    </location>
</feature>
<dbReference type="GeneID" id="87861367"/>
<gene>
    <name evidence="3" type="ORF">B0H65DRAFT_419480</name>
</gene>
<dbReference type="Proteomes" id="UP001278500">
    <property type="component" value="Unassembled WGS sequence"/>
</dbReference>
<keyword evidence="4" id="KW-1185">Reference proteome</keyword>
<protein>
    <recommendedName>
        <fullName evidence="2">HNH nuclease domain-containing protein</fullName>
    </recommendedName>
</protein>
<evidence type="ECO:0000313" key="4">
    <source>
        <dbReference type="Proteomes" id="UP001278500"/>
    </source>
</evidence>
<dbReference type="AlphaFoldDB" id="A0AAE0JNA6"/>
<name>A0AAE0JNA6_9PEZI</name>
<proteinExistence type="predicted"/>
<feature type="domain" description="HNH nuclease" evidence="2">
    <location>
        <begin position="184"/>
        <end position="249"/>
    </location>
</feature>
<reference evidence="3" key="1">
    <citation type="journal article" date="2023" name="Mol. Phylogenet. Evol.">
        <title>Genome-scale phylogeny and comparative genomics of the fungal order Sordariales.</title>
        <authorList>
            <person name="Hensen N."/>
            <person name="Bonometti L."/>
            <person name="Westerberg I."/>
            <person name="Brannstrom I.O."/>
            <person name="Guillou S."/>
            <person name="Cros-Aarteil S."/>
            <person name="Calhoun S."/>
            <person name="Haridas S."/>
            <person name="Kuo A."/>
            <person name="Mondo S."/>
            <person name="Pangilinan J."/>
            <person name="Riley R."/>
            <person name="LaButti K."/>
            <person name="Andreopoulos B."/>
            <person name="Lipzen A."/>
            <person name="Chen C."/>
            <person name="Yan M."/>
            <person name="Daum C."/>
            <person name="Ng V."/>
            <person name="Clum A."/>
            <person name="Steindorff A."/>
            <person name="Ohm R.A."/>
            <person name="Martin F."/>
            <person name="Silar P."/>
            <person name="Natvig D.O."/>
            <person name="Lalanne C."/>
            <person name="Gautier V."/>
            <person name="Ament-Velasquez S.L."/>
            <person name="Kruys A."/>
            <person name="Hutchinson M.I."/>
            <person name="Powell A.J."/>
            <person name="Barry K."/>
            <person name="Miller A.N."/>
            <person name="Grigoriev I.V."/>
            <person name="Debuchy R."/>
            <person name="Gladieux P."/>
            <person name="Hiltunen Thoren M."/>
            <person name="Johannesson H."/>
        </authorList>
    </citation>
    <scope>NUCLEOTIDE SEQUENCE</scope>
    <source>
        <strain evidence="3">CBS 560.94</strain>
    </source>
</reference>
<feature type="compositionally biased region" description="Acidic residues" evidence="1">
    <location>
        <begin position="398"/>
        <end position="418"/>
    </location>
</feature>
<evidence type="ECO:0000313" key="3">
    <source>
        <dbReference type="EMBL" id="KAK3352107.1"/>
    </source>
</evidence>
<sequence>MSLSTTPETLKPLLLRTESEQLLSEYNIAKSIRMKDIRNKLKSLRSSDPGFWSTAAKLAGCKIKTLEAETKYLEVRQLHDPDDDPDEYDLIRWADSMKWKVKAAMLEKQLYTTIADRPARVGVVSISFACLLRTYQGTAGMGRPSRAEHVKFRQSLLTAYDAGMYRVVQSGNHRHLDLIFDPATGTHRDASSMVAAHIFPYKLGSDTMYALFPWLWPSDAEVDLFSPYNGLLLPYAVARALDHGALAIVPNLDDKALESTQVLAEWELENHHPKEYKWMVIDEKAKYLLDALFMGPGSQPDDPRTWMTVRELGGKPLHFRPGANGHRPRTRLLDMIEAQEKAEIALLAVTRAFDIRKTRLEEQAAKKLGDEEDEFDDNGYRLPYWELSKEEAEKVAEGEDEVHDDDDDDDEEEEEWSDDNNSYGDSDWDFCAEHV</sequence>
<dbReference type="InterPro" id="IPR003615">
    <property type="entry name" value="HNH_nuc"/>
</dbReference>
<evidence type="ECO:0000259" key="2">
    <source>
        <dbReference type="Pfam" id="PF13391"/>
    </source>
</evidence>
<organism evidence="3 4">
    <name type="scientific">Neurospora tetraspora</name>
    <dbReference type="NCBI Taxonomy" id="94610"/>
    <lineage>
        <taxon>Eukaryota</taxon>
        <taxon>Fungi</taxon>
        <taxon>Dikarya</taxon>
        <taxon>Ascomycota</taxon>
        <taxon>Pezizomycotina</taxon>
        <taxon>Sordariomycetes</taxon>
        <taxon>Sordariomycetidae</taxon>
        <taxon>Sordariales</taxon>
        <taxon>Sordariaceae</taxon>
        <taxon>Neurospora</taxon>
    </lineage>
</organism>
<dbReference type="Pfam" id="PF13391">
    <property type="entry name" value="HNH_2"/>
    <property type="match status" value="1"/>
</dbReference>
<accession>A0AAE0JNA6</accession>
<dbReference type="EMBL" id="JAUEPP010000002">
    <property type="protein sequence ID" value="KAK3352107.1"/>
    <property type="molecule type" value="Genomic_DNA"/>
</dbReference>